<evidence type="ECO:0000313" key="3">
    <source>
        <dbReference type="Proteomes" id="UP000053091"/>
    </source>
</evidence>
<proteinExistence type="predicted"/>
<name>A0A0S7C095_9BACT</name>
<organism evidence="2">
    <name type="scientific">Lentimicrobium saccharophilum</name>
    <dbReference type="NCBI Taxonomy" id="1678841"/>
    <lineage>
        <taxon>Bacteria</taxon>
        <taxon>Pseudomonadati</taxon>
        <taxon>Bacteroidota</taxon>
        <taxon>Bacteroidia</taxon>
        <taxon>Bacteroidales</taxon>
        <taxon>Lentimicrobiaceae</taxon>
        <taxon>Lentimicrobium</taxon>
    </lineage>
</organism>
<keyword evidence="3" id="KW-1185">Reference proteome</keyword>
<evidence type="ECO:0000313" key="2">
    <source>
        <dbReference type="EMBL" id="GAP43377.1"/>
    </source>
</evidence>
<gene>
    <name evidence="2" type="ORF">TBC1_111530</name>
</gene>
<evidence type="ECO:0000256" key="1">
    <source>
        <dbReference type="SAM" id="SignalP"/>
    </source>
</evidence>
<dbReference type="STRING" id="1678841.TBC1_111530"/>
<dbReference type="RefSeq" id="WP_062040355.1">
    <property type="nucleotide sequence ID" value="NZ_DF968182.1"/>
</dbReference>
<dbReference type="AlphaFoldDB" id="A0A0S7C095"/>
<dbReference type="EMBL" id="DF968182">
    <property type="protein sequence ID" value="GAP43377.1"/>
    <property type="molecule type" value="Genomic_DNA"/>
</dbReference>
<dbReference type="Proteomes" id="UP000053091">
    <property type="component" value="Unassembled WGS sequence"/>
</dbReference>
<protein>
    <submittedName>
        <fullName evidence="2">Uncharacterized protein</fullName>
    </submittedName>
</protein>
<keyword evidence="1" id="KW-0732">Signal</keyword>
<sequence>MKKIIITLIVALTTIVSFAQTQLSDHLIFKGVPIDGTLNEYVSKMKHNGFTLINTKDGVAMLTGDFAAYKNCIVGVATLKQKDLVSKITVIFPDCDTWSLLSGNYLNLKEMLTQKYGKPSNCVEKFDTYSEPEDDGDRMHAVKMDNCKYYTTYETDKGSIQLSIEHDGVTRCFVMLSYYDKINSEIIKTKAIDDL</sequence>
<feature type="signal peptide" evidence="1">
    <location>
        <begin position="1"/>
        <end position="19"/>
    </location>
</feature>
<feature type="chain" id="PRO_5006633371" evidence="1">
    <location>
        <begin position="20"/>
        <end position="195"/>
    </location>
</feature>
<accession>A0A0S7C095</accession>
<reference evidence="2" key="1">
    <citation type="journal article" date="2015" name="Genome Announc.">
        <title>Draft Genome Sequence of Bacteroidales Strain TBC1, a Novel Isolate from a Methanogenic Wastewater Treatment System.</title>
        <authorList>
            <person name="Tourlousse D.M."/>
            <person name="Matsuura N."/>
            <person name="Sun L."/>
            <person name="Toyonaga M."/>
            <person name="Kuroda K."/>
            <person name="Ohashi A."/>
            <person name="Cruz R."/>
            <person name="Yamaguchi T."/>
            <person name="Sekiguchi Y."/>
        </authorList>
    </citation>
    <scope>NUCLEOTIDE SEQUENCE [LARGE SCALE GENOMIC DNA]</scope>
    <source>
        <strain evidence="2">TBC1</strain>
    </source>
</reference>
<dbReference type="OrthoDB" id="1025938at2"/>